<dbReference type="PANTHER" id="PTHR47619:SF1">
    <property type="entry name" value="EXODEOXYRIBONUCLEASE WALJ"/>
    <property type="match status" value="1"/>
</dbReference>
<dbReference type="SMART" id="SM00849">
    <property type="entry name" value="Lactamase_B"/>
    <property type="match status" value="1"/>
</dbReference>
<gene>
    <name evidence="2" type="ORF">IAD25_09090</name>
</gene>
<dbReference type="Proteomes" id="UP000824130">
    <property type="component" value="Unassembled WGS sequence"/>
</dbReference>
<evidence type="ECO:0000259" key="1">
    <source>
        <dbReference type="SMART" id="SM00849"/>
    </source>
</evidence>
<feature type="domain" description="Metallo-beta-lactamase" evidence="1">
    <location>
        <begin position="13"/>
        <end position="180"/>
    </location>
</feature>
<organism evidence="2 3">
    <name type="scientific">Candidatus Allocopromorpha excrementipullorum</name>
    <dbReference type="NCBI Taxonomy" id="2840743"/>
    <lineage>
        <taxon>Bacteria</taxon>
        <taxon>Bacillati</taxon>
        <taxon>Bacillota</taxon>
        <taxon>Clostridia</taxon>
        <taxon>Eubacteriales</taxon>
        <taxon>Eubacteriaceae</taxon>
        <taxon>Eubacteriaceae incertae sedis</taxon>
        <taxon>Candidatus Allocopromorpha</taxon>
    </lineage>
</organism>
<dbReference type="Gene3D" id="3.60.15.10">
    <property type="entry name" value="Ribonuclease Z/Hydroxyacylglutathione hydrolase-like"/>
    <property type="match status" value="1"/>
</dbReference>
<dbReference type="AlphaFoldDB" id="A0A9D1N7Z4"/>
<proteinExistence type="predicted"/>
<protein>
    <submittedName>
        <fullName evidence="2">MBL fold metallo-hydrolase</fullName>
    </submittedName>
</protein>
<name>A0A9D1N7Z4_9FIRM</name>
<reference evidence="2" key="1">
    <citation type="submission" date="2020-10" db="EMBL/GenBank/DDBJ databases">
        <authorList>
            <person name="Gilroy R."/>
        </authorList>
    </citation>
    <scope>NUCLEOTIDE SEQUENCE</scope>
    <source>
        <strain evidence="2">ChiSjej4B22-8349</strain>
    </source>
</reference>
<dbReference type="InterPro" id="IPR001279">
    <property type="entry name" value="Metallo-B-lactamas"/>
</dbReference>
<sequence>MPLKFCSLASGSSGNCYLIKNQRSALLVDAGISGKKILEGLTATDTPESHVKSLLITHEHIDHVKSVSVLAKKLPGISIYANEATWEGIKKPVPPQQQRFFQTGEDFYIDDFMIRPFSIPHDAADPVGFSIYCEDRQISIVTDVGCITEAIFDEIVGADLLLLEANHEKEILLMSRYPYHLKHRILGDKGHLSNVSAGECLCRLTRTIDKPRQILLGHLSHENNDPAVAMLTVKNTLMEKNIIPGGQLKLGIAMRDCMSYIYEV</sequence>
<evidence type="ECO:0000313" key="3">
    <source>
        <dbReference type="Proteomes" id="UP000824130"/>
    </source>
</evidence>
<accession>A0A9D1N7Z4</accession>
<reference evidence="2" key="2">
    <citation type="journal article" date="2021" name="PeerJ">
        <title>Extensive microbial diversity within the chicken gut microbiome revealed by metagenomics and culture.</title>
        <authorList>
            <person name="Gilroy R."/>
            <person name="Ravi A."/>
            <person name="Getino M."/>
            <person name="Pursley I."/>
            <person name="Horton D.L."/>
            <person name="Alikhan N.F."/>
            <person name="Baker D."/>
            <person name="Gharbi K."/>
            <person name="Hall N."/>
            <person name="Watson M."/>
            <person name="Adriaenssens E.M."/>
            <person name="Foster-Nyarko E."/>
            <person name="Jarju S."/>
            <person name="Secka A."/>
            <person name="Antonio M."/>
            <person name="Oren A."/>
            <person name="Chaudhuri R.R."/>
            <person name="La Ragione R."/>
            <person name="Hildebrand F."/>
            <person name="Pallen M.J."/>
        </authorList>
    </citation>
    <scope>NUCLEOTIDE SEQUENCE</scope>
    <source>
        <strain evidence="2">ChiSjej4B22-8349</strain>
    </source>
</reference>
<dbReference type="InterPro" id="IPR036866">
    <property type="entry name" value="RibonucZ/Hydroxyglut_hydro"/>
</dbReference>
<dbReference type="SUPFAM" id="SSF56281">
    <property type="entry name" value="Metallo-hydrolase/oxidoreductase"/>
    <property type="match status" value="1"/>
</dbReference>
<dbReference type="PANTHER" id="PTHR47619">
    <property type="entry name" value="METALLO-HYDROLASE YYCJ-RELATED"/>
    <property type="match status" value="1"/>
</dbReference>
<comment type="caution">
    <text evidence="2">The sequence shown here is derived from an EMBL/GenBank/DDBJ whole genome shotgun (WGS) entry which is preliminary data.</text>
</comment>
<dbReference type="InterPro" id="IPR052533">
    <property type="entry name" value="WalJ/YycJ-like"/>
</dbReference>
<dbReference type="EMBL" id="DVOB01000194">
    <property type="protein sequence ID" value="HIU96839.1"/>
    <property type="molecule type" value="Genomic_DNA"/>
</dbReference>
<evidence type="ECO:0000313" key="2">
    <source>
        <dbReference type="EMBL" id="HIU96839.1"/>
    </source>
</evidence>
<dbReference type="Pfam" id="PF12706">
    <property type="entry name" value="Lactamase_B_2"/>
    <property type="match status" value="1"/>
</dbReference>